<dbReference type="Gene3D" id="3.50.50.60">
    <property type="entry name" value="FAD/NAD(P)-binding domain"/>
    <property type="match status" value="2"/>
</dbReference>
<dbReference type="InterPro" id="IPR001100">
    <property type="entry name" value="Pyr_nuc-diS_OxRdtase"/>
</dbReference>
<dbReference type="Proteomes" id="UP000679284">
    <property type="component" value="Chromosome"/>
</dbReference>
<feature type="domain" description="FAD/NAD(P)-binding" evidence="8">
    <location>
        <begin position="7"/>
        <end position="316"/>
    </location>
</feature>
<evidence type="ECO:0000256" key="2">
    <source>
        <dbReference type="ARBA" id="ARBA00022630"/>
    </source>
</evidence>
<dbReference type="GO" id="GO:0003955">
    <property type="term" value="F:NAD(P)H dehydrogenase (quinone) activity"/>
    <property type="evidence" value="ECO:0007669"/>
    <property type="project" value="TreeGrafter"/>
</dbReference>
<dbReference type="PRINTS" id="PR00411">
    <property type="entry name" value="PNDRDTASEI"/>
</dbReference>
<gene>
    <name evidence="9" type="ORF">GR316_02600</name>
</gene>
<dbReference type="InterPro" id="IPR016156">
    <property type="entry name" value="FAD/NAD-linked_Rdtase_dimer_sf"/>
</dbReference>
<evidence type="ECO:0000313" key="9">
    <source>
        <dbReference type="EMBL" id="QUS35260.1"/>
    </source>
</evidence>
<dbReference type="EC" id="1.8.1.4" evidence="9"/>
<feature type="binding site" evidence="5">
    <location>
        <begin position="177"/>
        <end position="184"/>
    </location>
    <ligand>
        <name>NAD(+)</name>
        <dbReference type="ChEBI" id="CHEBI:57540"/>
    </ligand>
</feature>
<keyword evidence="5" id="KW-0547">Nucleotide-binding</keyword>
<proteinExistence type="inferred from homology"/>
<evidence type="ECO:0000259" key="7">
    <source>
        <dbReference type="Pfam" id="PF02852"/>
    </source>
</evidence>
<feature type="binding site" evidence="5">
    <location>
        <position position="301"/>
    </location>
    <ligand>
        <name>FAD</name>
        <dbReference type="ChEBI" id="CHEBI:57692"/>
    </ligand>
</feature>
<keyword evidence="9" id="KW-0560">Oxidoreductase</keyword>
<dbReference type="InterPro" id="IPR036188">
    <property type="entry name" value="FAD/NAD-bd_sf"/>
</dbReference>
<feature type="binding site" evidence="5">
    <location>
        <position position="52"/>
    </location>
    <ligand>
        <name>FAD</name>
        <dbReference type="ChEBI" id="CHEBI:57692"/>
    </ligand>
</feature>
<feature type="binding site" evidence="5">
    <location>
        <position position="259"/>
    </location>
    <ligand>
        <name>NAD(+)</name>
        <dbReference type="ChEBI" id="CHEBI:57540"/>
    </ligand>
</feature>
<dbReference type="PRINTS" id="PR00368">
    <property type="entry name" value="FADPNR"/>
</dbReference>
<dbReference type="PIRSF" id="PIRSF000350">
    <property type="entry name" value="Mercury_reductase_MerA"/>
    <property type="match status" value="1"/>
</dbReference>
<evidence type="ECO:0000259" key="8">
    <source>
        <dbReference type="Pfam" id="PF07992"/>
    </source>
</evidence>
<dbReference type="Pfam" id="PF07992">
    <property type="entry name" value="Pyr_redox_2"/>
    <property type="match status" value="1"/>
</dbReference>
<keyword evidence="5" id="KW-0520">NAD</keyword>
<dbReference type="SUPFAM" id="SSF51905">
    <property type="entry name" value="FAD/NAD(P)-binding domain"/>
    <property type="match status" value="1"/>
</dbReference>
<evidence type="ECO:0000256" key="1">
    <source>
        <dbReference type="ARBA" id="ARBA00007532"/>
    </source>
</evidence>
<dbReference type="PANTHER" id="PTHR43014:SF4">
    <property type="entry name" value="PYRIDINE NUCLEOTIDE-DISULFIDE OXIDOREDUCTASE RCLA-RELATED"/>
    <property type="match status" value="1"/>
</dbReference>
<protein>
    <submittedName>
        <fullName evidence="9">Dihydrolipoyl dehydrogenase</fullName>
        <ecNumber evidence="9">1.8.1.4</ecNumber>
    </submittedName>
</protein>
<dbReference type="AlphaFoldDB" id="A0A8J8SJW8"/>
<dbReference type="NCBIfam" id="NF004939">
    <property type="entry name" value="PRK06292.1-1"/>
    <property type="match status" value="1"/>
</dbReference>
<sequence>MTELDCDVAVIGAGTAGLAAERHARQAGARTVIIDPAWAGTTCALVGCMPSKLLIAAGGAAHAVSSAARFGIEATPMIHGEAVMQRVQRLRDDFVNSTRKSFDDIPESARIAATARFTGPNTLSLSDGRQVRAKAIVIATGAKTIIPKGFDGLGDRLLTNETVFDLKDLPASLAVIGAGPQGMELAQAFARLGVRVEVFDKGGSVAGLQGDDADSFVAMLEPSIPVHLNVDVSAEAGDEVTIRAGDHEARFSHVLVSAGRAPALGGLDLTAAGLEVDDHGTPLFDKQTMQCGRAPIFIAGDANHDRAVLHEATSEGSVAGANAAAFPDVRRSRRKVPLAIAFTHPQVAQIGTPPEGDDSRVAEASWSDQGRARVDGHAHGFARLHSDGEGRICAATLCMPDAEHLAHYFALAITAGMTAGDLLDQPIYHPTLEEGVKKALQGICAACALKVPWDRGTGFQPGD</sequence>
<dbReference type="InterPro" id="IPR023753">
    <property type="entry name" value="FAD/NAD-binding_dom"/>
</dbReference>
<feature type="disulfide bond" description="Redox-active" evidence="6">
    <location>
        <begin position="43"/>
        <end position="48"/>
    </location>
</feature>
<comment type="similarity">
    <text evidence="1">Belongs to the class-I pyridine nucleotide-disulfide oxidoreductase family.</text>
</comment>
<dbReference type="PANTHER" id="PTHR43014">
    <property type="entry name" value="MERCURIC REDUCTASE"/>
    <property type="match status" value="1"/>
</dbReference>
<dbReference type="GO" id="GO:0050660">
    <property type="term" value="F:flavin adenine dinucleotide binding"/>
    <property type="evidence" value="ECO:0007669"/>
    <property type="project" value="TreeGrafter"/>
</dbReference>
<organism evidence="9 10">
    <name type="scientific">Falsirhodobacter algicola</name>
    <dbReference type="NCBI Taxonomy" id="2692330"/>
    <lineage>
        <taxon>Bacteria</taxon>
        <taxon>Pseudomonadati</taxon>
        <taxon>Pseudomonadota</taxon>
        <taxon>Alphaproteobacteria</taxon>
        <taxon>Rhodobacterales</taxon>
        <taxon>Paracoccaceae</taxon>
        <taxon>Falsirhodobacter</taxon>
    </lineage>
</organism>
<dbReference type="Pfam" id="PF02852">
    <property type="entry name" value="Pyr_redox_dim"/>
    <property type="match status" value="1"/>
</dbReference>
<evidence type="ECO:0000313" key="10">
    <source>
        <dbReference type="Proteomes" id="UP000679284"/>
    </source>
</evidence>
<dbReference type="KEGG" id="fap:GR316_02600"/>
<dbReference type="RefSeq" id="WP_211784505.1">
    <property type="nucleotide sequence ID" value="NZ_CP047289.1"/>
</dbReference>
<accession>A0A8J8SJW8</accession>
<evidence type="ECO:0000256" key="4">
    <source>
        <dbReference type="PIRSR" id="PIRSR000350-2"/>
    </source>
</evidence>
<feature type="domain" description="Pyridine nucleotide-disulphide oxidoreductase dimerisation" evidence="7">
    <location>
        <begin position="340"/>
        <end position="439"/>
    </location>
</feature>
<feature type="active site" description="Proton acceptor" evidence="4">
    <location>
        <position position="429"/>
    </location>
</feature>
<keyword evidence="3 5" id="KW-0274">FAD</keyword>
<evidence type="ECO:0000256" key="5">
    <source>
        <dbReference type="PIRSR" id="PIRSR000350-3"/>
    </source>
</evidence>
<name>A0A8J8SJW8_9RHOB</name>
<evidence type="ECO:0000256" key="6">
    <source>
        <dbReference type="PIRSR" id="PIRSR000350-4"/>
    </source>
</evidence>
<keyword evidence="2" id="KW-0285">Flavoprotein</keyword>
<evidence type="ECO:0000256" key="3">
    <source>
        <dbReference type="ARBA" id="ARBA00022827"/>
    </source>
</evidence>
<dbReference type="EMBL" id="CP047289">
    <property type="protein sequence ID" value="QUS35260.1"/>
    <property type="molecule type" value="Genomic_DNA"/>
</dbReference>
<dbReference type="InterPro" id="IPR004099">
    <property type="entry name" value="Pyr_nucl-diS_OxRdtase_dimer"/>
</dbReference>
<dbReference type="Gene3D" id="3.30.390.30">
    <property type="match status" value="1"/>
</dbReference>
<reference evidence="9" key="1">
    <citation type="submission" date="2020-01" db="EMBL/GenBank/DDBJ databases">
        <authorList>
            <person name="Yang Y."/>
            <person name="Kwon Y.M."/>
        </authorList>
    </citation>
    <scope>NUCLEOTIDE SEQUENCE</scope>
    <source>
        <strain evidence="9">PG104</strain>
    </source>
</reference>
<dbReference type="GO" id="GO:0004148">
    <property type="term" value="F:dihydrolipoyl dehydrogenase (NADH) activity"/>
    <property type="evidence" value="ECO:0007669"/>
    <property type="project" value="UniProtKB-EC"/>
</dbReference>
<comment type="cofactor">
    <cofactor evidence="5">
        <name>FAD</name>
        <dbReference type="ChEBI" id="CHEBI:57692"/>
    </cofactor>
    <text evidence="5">Binds 1 FAD per subunit.</text>
</comment>
<keyword evidence="10" id="KW-1185">Reference proteome</keyword>
<dbReference type="SUPFAM" id="SSF55424">
    <property type="entry name" value="FAD/NAD-linked reductases, dimerisation (C-terminal) domain"/>
    <property type="match status" value="1"/>
</dbReference>